<evidence type="ECO:0000313" key="2">
    <source>
        <dbReference type="Proteomes" id="UP000614601"/>
    </source>
</evidence>
<name>A0A811K214_9BILA</name>
<comment type="caution">
    <text evidence="1">The sequence shown here is derived from an EMBL/GenBank/DDBJ whole genome shotgun (WGS) entry which is preliminary data.</text>
</comment>
<evidence type="ECO:0000313" key="1">
    <source>
        <dbReference type="EMBL" id="CAD5209456.1"/>
    </source>
</evidence>
<keyword evidence="2" id="KW-1185">Reference proteome</keyword>
<dbReference type="AlphaFoldDB" id="A0A811K214"/>
<dbReference type="EMBL" id="CAJFDH010000002">
    <property type="protein sequence ID" value="CAD5209456.1"/>
    <property type="molecule type" value="Genomic_DNA"/>
</dbReference>
<reference evidence="1" key="1">
    <citation type="submission" date="2020-09" db="EMBL/GenBank/DDBJ databases">
        <authorList>
            <person name="Kikuchi T."/>
        </authorList>
    </citation>
    <scope>NUCLEOTIDE SEQUENCE</scope>
    <source>
        <strain evidence="1">SH1</strain>
    </source>
</reference>
<dbReference type="SUPFAM" id="SSF47473">
    <property type="entry name" value="EF-hand"/>
    <property type="match status" value="1"/>
</dbReference>
<organism evidence="1 2">
    <name type="scientific">Bursaphelenchus okinawaensis</name>
    <dbReference type="NCBI Taxonomy" id="465554"/>
    <lineage>
        <taxon>Eukaryota</taxon>
        <taxon>Metazoa</taxon>
        <taxon>Ecdysozoa</taxon>
        <taxon>Nematoda</taxon>
        <taxon>Chromadorea</taxon>
        <taxon>Rhabditida</taxon>
        <taxon>Tylenchina</taxon>
        <taxon>Tylenchomorpha</taxon>
        <taxon>Aphelenchoidea</taxon>
        <taxon>Aphelenchoididae</taxon>
        <taxon>Bursaphelenchus</taxon>
    </lineage>
</organism>
<protein>
    <submittedName>
        <fullName evidence="1">Uncharacterized protein</fullName>
    </submittedName>
</protein>
<dbReference type="Gene3D" id="1.10.238.10">
    <property type="entry name" value="EF-hand"/>
    <property type="match status" value="1"/>
</dbReference>
<accession>A0A811K214</accession>
<dbReference type="EMBL" id="CAJFCW020000002">
    <property type="protein sequence ID" value="CAG9089360.1"/>
    <property type="molecule type" value="Genomic_DNA"/>
</dbReference>
<dbReference type="InterPro" id="IPR011992">
    <property type="entry name" value="EF-hand-dom_pair"/>
</dbReference>
<dbReference type="OrthoDB" id="444540at2759"/>
<gene>
    <name evidence="1" type="ORF">BOKJ2_LOCUS2689</name>
</gene>
<dbReference type="Proteomes" id="UP000783686">
    <property type="component" value="Unassembled WGS sequence"/>
</dbReference>
<sequence>MGSCFGTGPKVTLLNLSPSAITDQEIVEKAKTEFRQAETPAQRLRFGCIATGISHLKSFARYVRHHPNITLKELHDLVTKLAVSFTDSDLDELIQNYVKNGRIDTPNYCDDSVEVAKFLRNFCFKHDREYVSGRKSDAQVVDEFKKKFNLGEHEDGKVDLDDFINYYGSISYGCHSDAYFDLLLRQTWNY</sequence>
<dbReference type="Proteomes" id="UP000614601">
    <property type="component" value="Unassembled WGS sequence"/>
</dbReference>
<proteinExistence type="predicted"/>